<evidence type="ECO:0000313" key="1">
    <source>
        <dbReference type="EMBL" id="SIT98760.1"/>
    </source>
</evidence>
<reference evidence="2" key="1">
    <citation type="submission" date="2016-10" db="EMBL/GenBank/DDBJ databases">
        <authorList>
            <person name="Varghese N."/>
            <person name="Submissions S."/>
        </authorList>
    </citation>
    <scope>NUCLEOTIDE SEQUENCE [LARGE SCALE GENOMIC DNA]</scope>
    <source>
        <strain evidence="2">DSM 19482</strain>
    </source>
</reference>
<dbReference type="STRING" id="1121284.SAMN05660493_03249"/>
<evidence type="ECO:0008006" key="3">
    <source>
        <dbReference type="Google" id="ProtNLM"/>
    </source>
</evidence>
<accession>A0A1U7Q1H5</accession>
<organism evidence="1 2">
    <name type="scientific">Epilithonimonas bovis DSM 19482</name>
    <dbReference type="NCBI Taxonomy" id="1121284"/>
    <lineage>
        <taxon>Bacteria</taxon>
        <taxon>Pseudomonadati</taxon>
        <taxon>Bacteroidota</taxon>
        <taxon>Flavobacteriia</taxon>
        <taxon>Flavobacteriales</taxon>
        <taxon>Weeksellaceae</taxon>
        <taxon>Chryseobacterium group</taxon>
        <taxon>Epilithonimonas</taxon>
    </lineage>
</organism>
<dbReference type="OrthoDB" id="1234596at2"/>
<sequence length="263" mass="31461">MNDFIFHYTSLDTLAIILKNKNIRFNSLKNVDDVNETEFSDENNINLSSHTLISCWTKNEEENLAFWNMYTPNMQGVRIKLPRDIFEVYNFKTTNDFYVRENQNIMNSLVPESECFNDKYWILPFKNHFLEVEYTDDESFLKPKLFNLDGEQYKFETGIIGKYKSRIWEFQKEVRFKLIVLPTQDLNNNRINPFNDFVRIMYENIPAPIENYYLPIKQNAFEKMEITLGPKCNLSQEIIVESLIEKYNPNAKMIKNKYQGLIR</sequence>
<evidence type="ECO:0000313" key="2">
    <source>
        <dbReference type="Proteomes" id="UP000187261"/>
    </source>
</evidence>
<dbReference type="RefSeq" id="WP_076784538.1">
    <property type="nucleotide sequence ID" value="NZ_FTPU01000066.1"/>
</dbReference>
<dbReference type="EMBL" id="FTPU01000066">
    <property type="protein sequence ID" value="SIT98760.1"/>
    <property type="molecule type" value="Genomic_DNA"/>
</dbReference>
<gene>
    <name evidence="1" type="ORF">SAMN05660493_03249</name>
</gene>
<protein>
    <recommendedName>
        <fullName evidence="3">DUF2971 domain-containing protein</fullName>
    </recommendedName>
</protein>
<keyword evidence="2" id="KW-1185">Reference proteome</keyword>
<name>A0A1U7Q1H5_9FLAO</name>
<proteinExistence type="predicted"/>
<dbReference type="Proteomes" id="UP000187261">
    <property type="component" value="Unassembled WGS sequence"/>
</dbReference>
<dbReference type="AlphaFoldDB" id="A0A1U7Q1H5"/>